<dbReference type="KEGG" id="ppai:E1956_45215"/>
<evidence type="ECO:0000313" key="1">
    <source>
        <dbReference type="EMBL" id="QBR04312.1"/>
    </source>
</evidence>
<protein>
    <recommendedName>
        <fullName evidence="3">TniQ protein</fullName>
    </recommendedName>
</protein>
<proteinExistence type="predicted"/>
<organism evidence="1 2">
    <name type="scientific">Paraburkholderia pallida</name>
    <dbReference type="NCBI Taxonomy" id="2547399"/>
    <lineage>
        <taxon>Bacteria</taxon>
        <taxon>Pseudomonadati</taxon>
        <taxon>Pseudomonadota</taxon>
        <taxon>Betaproteobacteria</taxon>
        <taxon>Burkholderiales</taxon>
        <taxon>Burkholderiaceae</taxon>
        <taxon>Paraburkholderia</taxon>
    </lineage>
</organism>
<dbReference type="GeneID" id="39649889"/>
<accession>A0A4P7DC72</accession>
<evidence type="ECO:0000313" key="2">
    <source>
        <dbReference type="Proteomes" id="UP000295727"/>
    </source>
</evidence>
<dbReference type="AlphaFoldDB" id="A0A4P7DC72"/>
<keyword evidence="2" id="KW-1185">Reference proteome</keyword>
<reference evidence="1 2" key="1">
    <citation type="submission" date="2019-03" db="EMBL/GenBank/DDBJ databases">
        <title>Paraburkholderia sp. 7MH5, isolated from subtropical forest soil.</title>
        <authorList>
            <person name="Gao Z.-H."/>
            <person name="Qiu L.-H."/>
        </authorList>
    </citation>
    <scope>NUCLEOTIDE SEQUENCE [LARGE SCALE GENOMIC DNA]</scope>
    <source>
        <strain evidence="1 2">7MH5</strain>
        <plasmid evidence="1 2">unnamed1</plasmid>
    </source>
</reference>
<geneLocation type="plasmid" evidence="1 2">
    <name>unnamed1</name>
</geneLocation>
<dbReference type="Proteomes" id="UP000295727">
    <property type="component" value="Plasmid unnamed1"/>
</dbReference>
<dbReference type="EMBL" id="CP038152">
    <property type="protein sequence ID" value="QBR04312.1"/>
    <property type="molecule type" value="Genomic_DNA"/>
</dbReference>
<gene>
    <name evidence="1" type="ORF">E1956_45215</name>
</gene>
<sequence>MSNPAMPPDACLSPRDTTVLKPPRFPILTFDERQLSLALGSVFNHRWLMPGESLVSILWKFACANSLPSHVLVQLLSPEVDGSEGVAPVRDEIDLMRLCRVLRLPKYVLRVSLLDAARPGRYHATFRYCRQCVAHGYHSVLHQIEDEDHCPAHHQSLETRCPDCRSETPYLINTSVIEAPFRCVRCHSHFSYGRLSLLSTTPAMRRQDRIALTRRLHLHLGNGIDAAVAHGRSGPLLRDASR</sequence>
<evidence type="ECO:0008006" key="3">
    <source>
        <dbReference type="Google" id="ProtNLM"/>
    </source>
</evidence>
<dbReference type="RefSeq" id="WP_134760576.1">
    <property type="nucleotide sequence ID" value="NZ_CP038152.1"/>
</dbReference>
<keyword evidence="1" id="KW-0614">Plasmid</keyword>
<dbReference type="OrthoDB" id="9115345at2"/>
<name>A0A4P7DC72_9BURK</name>